<dbReference type="SUPFAM" id="SSF81342">
    <property type="entry name" value="Transmembrane di-heme cytochromes"/>
    <property type="match status" value="1"/>
</dbReference>
<gene>
    <name evidence="3" type="ORF">CRV08_04545</name>
</gene>
<dbReference type="RefSeq" id="WP_128979526.1">
    <property type="nucleotide sequence ID" value="NZ_PDKJ01000003.1"/>
</dbReference>
<dbReference type="Proteomes" id="UP000290172">
    <property type="component" value="Unassembled WGS sequence"/>
</dbReference>
<dbReference type="Pfam" id="PF14358">
    <property type="entry name" value="DUF4405"/>
    <property type="match status" value="1"/>
</dbReference>
<reference evidence="3 4" key="1">
    <citation type="submission" date="2017-10" db="EMBL/GenBank/DDBJ databases">
        <title>Genomics of the genus Arcobacter.</title>
        <authorList>
            <person name="Perez-Cataluna A."/>
            <person name="Figueras M.J."/>
        </authorList>
    </citation>
    <scope>NUCLEOTIDE SEQUENCE [LARGE SCALE GENOMIC DNA]</scope>
    <source>
        <strain evidence="3 4">CECT 8993</strain>
    </source>
</reference>
<evidence type="ECO:0000313" key="3">
    <source>
        <dbReference type="EMBL" id="RXJ69283.1"/>
    </source>
</evidence>
<dbReference type="InterPro" id="IPR016174">
    <property type="entry name" value="Di-haem_cyt_TM"/>
</dbReference>
<dbReference type="InterPro" id="IPR025517">
    <property type="entry name" value="DUF4405"/>
</dbReference>
<feature type="transmembrane region" description="Helical" evidence="1">
    <location>
        <begin position="71"/>
        <end position="88"/>
    </location>
</feature>
<name>A0A4Q0YG83_9BACT</name>
<comment type="caution">
    <text evidence="3">The sequence shown here is derived from an EMBL/GenBank/DDBJ whole genome shotgun (WGS) entry which is preliminary data.</text>
</comment>
<dbReference type="GO" id="GO:0022904">
    <property type="term" value="P:respiratory electron transport chain"/>
    <property type="evidence" value="ECO:0007669"/>
    <property type="project" value="InterPro"/>
</dbReference>
<feature type="domain" description="Flavinylation-associated cytochrome" evidence="2">
    <location>
        <begin position="12"/>
        <end position="60"/>
    </location>
</feature>
<dbReference type="AlphaFoldDB" id="A0A4Q0YG83"/>
<keyword evidence="1" id="KW-0472">Membrane</keyword>
<proteinExistence type="predicted"/>
<evidence type="ECO:0000259" key="2">
    <source>
        <dbReference type="Pfam" id="PF14358"/>
    </source>
</evidence>
<accession>A0A4Q0YG83</accession>
<organism evidence="3 4">
    <name type="scientific">Halarcobacter ebronensis</name>
    <dbReference type="NCBI Taxonomy" id="1462615"/>
    <lineage>
        <taxon>Bacteria</taxon>
        <taxon>Pseudomonadati</taxon>
        <taxon>Campylobacterota</taxon>
        <taxon>Epsilonproteobacteria</taxon>
        <taxon>Campylobacterales</taxon>
        <taxon>Arcobacteraceae</taxon>
        <taxon>Halarcobacter</taxon>
    </lineage>
</organism>
<evidence type="ECO:0000256" key="1">
    <source>
        <dbReference type="SAM" id="Phobius"/>
    </source>
</evidence>
<feature type="transmembrane region" description="Helical" evidence="1">
    <location>
        <begin position="42"/>
        <end position="59"/>
    </location>
</feature>
<dbReference type="GO" id="GO:0016020">
    <property type="term" value="C:membrane"/>
    <property type="evidence" value="ECO:0007669"/>
    <property type="project" value="InterPro"/>
</dbReference>
<keyword evidence="1" id="KW-0812">Transmembrane</keyword>
<keyword evidence="1" id="KW-1133">Transmembrane helix</keyword>
<dbReference type="EMBL" id="PDKJ01000003">
    <property type="protein sequence ID" value="RXJ69283.1"/>
    <property type="molecule type" value="Genomic_DNA"/>
</dbReference>
<sequence length="162" mass="17916">MNRFKFKDLATSLTTLVFLVVGISGVMLYFKIFNGQVKELHEILGLLFVAAVVLHLVANWKPMKSYFKKKIFIGVSLIVVVISVIFIFQSTNGGNDPKGLVLKSVLDAPIKSSLEVLRVDYESAILKLTKENMQDIDKESIAAIAKANKTSPFKIIAIITGK</sequence>
<feature type="transmembrane region" description="Helical" evidence="1">
    <location>
        <begin position="12"/>
        <end position="30"/>
    </location>
</feature>
<protein>
    <recommendedName>
        <fullName evidence="2">Flavinylation-associated cytochrome domain-containing protein</fullName>
    </recommendedName>
</protein>
<evidence type="ECO:0000313" key="4">
    <source>
        <dbReference type="Proteomes" id="UP000290172"/>
    </source>
</evidence>